<dbReference type="PROSITE" id="PS51192">
    <property type="entry name" value="HELICASE_ATP_BIND_1"/>
    <property type="match status" value="1"/>
</dbReference>
<feature type="compositionally biased region" description="Acidic residues" evidence="16">
    <location>
        <begin position="25"/>
        <end position="41"/>
    </location>
</feature>
<evidence type="ECO:0000256" key="11">
    <source>
        <dbReference type="ARBA" id="ARBA00023242"/>
    </source>
</evidence>
<dbReference type="GO" id="GO:0003677">
    <property type="term" value="F:DNA binding"/>
    <property type="evidence" value="ECO:0007669"/>
    <property type="project" value="UniProtKB-KW"/>
</dbReference>
<comment type="similarity">
    <text evidence="2">Belongs to the helicase family. RAD25/XPB subfamily.</text>
</comment>
<dbReference type="SUPFAM" id="SSF52540">
    <property type="entry name" value="P-loop containing nucleoside triphosphate hydrolases"/>
    <property type="match status" value="2"/>
</dbReference>
<dbReference type="Pfam" id="PF04851">
    <property type="entry name" value="ResIII"/>
    <property type="match status" value="1"/>
</dbReference>
<evidence type="ECO:0000256" key="5">
    <source>
        <dbReference type="ARBA" id="ARBA00022801"/>
    </source>
</evidence>
<name>A0A2P5VUP5_GOSBA</name>
<keyword evidence="7" id="KW-0067">ATP-binding</keyword>
<dbReference type="Pfam" id="PF16203">
    <property type="entry name" value="ERCC3_RAD25_C"/>
    <property type="match status" value="1"/>
</dbReference>
<dbReference type="GO" id="GO:0043138">
    <property type="term" value="F:3'-5' DNA helicase activity"/>
    <property type="evidence" value="ECO:0007669"/>
    <property type="project" value="UniProtKB-EC"/>
</dbReference>
<dbReference type="EC" id="5.6.2.4" evidence="13"/>
<evidence type="ECO:0000256" key="3">
    <source>
        <dbReference type="ARBA" id="ARBA00022741"/>
    </source>
</evidence>
<dbReference type="GO" id="GO:0006289">
    <property type="term" value="P:nucleotide-excision repair"/>
    <property type="evidence" value="ECO:0007669"/>
    <property type="project" value="InterPro"/>
</dbReference>
<comment type="subcellular location">
    <subcellularLocation>
        <location evidence="1">Nucleus</location>
    </subcellularLocation>
</comment>
<evidence type="ECO:0000259" key="18">
    <source>
        <dbReference type="PROSITE" id="PS51194"/>
    </source>
</evidence>
<dbReference type="InterPro" id="IPR050615">
    <property type="entry name" value="ATP-dep_DNA_Helicase"/>
</dbReference>
<dbReference type="GO" id="GO:0097550">
    <property type="term" value="C:transcription preinitiation complex"/>
    <property type="evidence" value="ECO:0007669"/>
    <property type="project" value="TreeGrafter"/>
</dbReference>
<dbReference type="InterPro" id="IPR001650">
    <property type="entry name" value="Helicase_C-like"/>
</dbReference>
<evidence type="ECO:0000256" key="12">
    <source>
        <dbReference type="ARBA" id="ARBA00034617"/>
    </source>
</evidence>
<sequence length="763" mass="86171">MGHGERGRPNKKFKFAKDDHRGSAMEDDYSFYPDEADDEPRDGENEGKKRDFTKLELKLDHGNRPLWACADGRIFLETFSPLYKQAYDFLIAIAEPVCRPESMHEYNLTPHSLYAAVSVGLETETIISVLNKLSKTKLPKEMIDFIHASTANYGKVKLVLKKNRYFIESPFPEASWLFLVLKKLLQDEVIGRARLVSEGSDGFTISKTAGEIESGHSGLLMESELAAAAEEKETHAFEIDPAQVENVKQRCLPNALNYPMLEEYDFRNDSVNPDLDMELKPHAQPRPYQEKSLSKMFGNGRARSGIIVLPCGAGKSLVGVSAASRIKKSCLCLATNAVSVDQWAFQFKLWSTIRDENICRFTSDSKERFRGNAGVVVTTYNMVAFGGKRSEESEKIIEEIRNREWGLLLMDEVHVVPAHMFRKVISITKSHCKLGLTATLVREDERITDLNFLIGPKLYEANWLDLVKGGFIANVQCAEVWCPMTKEFFAEYLKKENSKKKQALYVMNPNKFRACEFLIRFHERERGDKIIVFADNLFALVEYAMKLRKPMIYGATSHLERTKILQAFKTSRDVNTIFLSKVGDNSIDIPEANVIIQISSHAGSRRQEAQRLGRILRAKGKLEDRMAGGKEEYNAFFYSLVSTDTQEMYYSTKRQQFLIDQGYSFKVITSLPPPDAGADLSYYHLDEQLALLGNVLTAGDDAVGLEQLEEDADDIALHKARRSMGSMSAMSGANGMVYMEYSCPLGGQEQALFLLVYHKPSTS</sequence>
<dbReference type="GO" id="GO:0005675">
    <property type="term" value="C:transcription factor TFIIH holo complex"/>
    <property type="evidence" value="ECO:0007669"/>
    <property type="project" value="TreeGrafter"/>
</dbReference>
<evidence type="ECO:0000256" key="9">
    <source>
        <dbReference type="ARBA" id="ARBA00023204"/>
    </source>
</evidence>
<dbReference type="InterPro" id="IPR032830">
    <property type="entry name" value="XPB/Ssl2_N"/>
</dbReference>
<dbReference type="Gene3D" id="3.40.50.300">
    <property type="entry name" value="P-loop containing nucleotide triphosphate hydrolases"/>
    <property type="match status" value="2"/>
</dbReference>
<dbReference type="GO" id="GO:0009411">
    <property type="term" value="P:response to UV"/>
    <property type="evidence" value="ECO:0007669"/>
    <property type="project" value="UniProtKB-ARBA"/>
</dbReference>
<organism evidence="19 20">
    <name type="scientific">Gossypium barbadense</name>
    <name type="common">Sea Island cotton</name>
    <name type="synonym">Hibiscus barbadensis</name>
    <dbReference type="NCBI Taxonomy" id="3634"/>
    <lineage>
        <taxon>Eukaryota</taxon>
        <taxon>Viridiplantae</taxon>
        <taxon>Streptophyta</taxon>
        <taxon>Embryophyta</taxon>
        <taxon>Tracheophyta</taxon>
        <taxon>Spermatophyta</taxon>
        <taxon>Magnoliopsida</taxon>
        <taxon>eudicotyledons</taxon>
        <taxon>Gunneridae</taxon>
        <taxon>Pentapetalae</taxon>
        <taxon>rosids</taxon>
        <taxon>malvids</taxon>
        <taxon>Malvales</taxon>
        <taxon>Malvaceae</taxon>
        <taxon>Malvoideae</taxon>
        <taxon>Gossypium</taxon>
    </lineage>
</organism>
<evidence type="ECO:0000313" key="19">
    <source>
        <dbReference type="EMBL" id="PPR82561.1"/>
    </source>
</evidence>
<evidence type="ECO:0000256" key="8">
    <source>
        <dbReference type="ARBA" id="ARBA00023125"/>
    </source>
</evidence>
<keyword evidence="8" id="KW-0238">DNA-binding</keyword>
<dbReference type="InterPro" id="IPR032438">
    <property type="entry name" value="ERCC3_RAD25_C"/>
</dbReference>
<dbReference type="InterPro" id="IPR027417">
    <property type="entry name" value="P-loop_NTPase"/>
</dbReference>
<comment type="catalytic activity">
    <reaction evidence="12">
        <text>Couples ATP hydrolysis with the unwinding of duplex DNA by translocating in the 3'-5' direction.</text>
        <dbReference type="EC" id="5.6.2.4"/>
    </reaction>
</comment>
<comment type="subunit">
    <text evidence="15">Component of the 7-subunit TFIIH core complex composed of XPB, XPD, TFB1/GTF2H1, GTF2H2/P44, TFB4/GTF2H3, TFB2/GTF2H4 and TFB5/GTF2H5, which is active in NER. The core complex associates with the 3-subunit CDK-activating kinase (CAK) module composed of CYCH1/cyclin H1, CDKD and MAT1/At4g30820 to form the 10-subunit holoenzyme (holo-TFIIH) active in transcription.</text>
</comment>
<evidence type="ECO:0000256" key="7">
    <source>
        <dbReference type="ARBA" id="ARBA00022840"/>
    </source>
</evidence>
<dbReference type="FunFam" id="3.40.50.300:FF:000077">
    <property type="entry name" value="Probable DNA repair helicase RAD25"/>
    <property type="match status" value="1"/>
</dbReference>
<keyword evidence="6" id="KW-0347">Helicase</keyword>
<dbReference type="PROSITE" id="PS51194">
    <property type="entry name" value="HELICASE_CTER"/>
    <property type="match status" value="1"/>
</dbReference>
<keyword evidence="11" id="KW-0539">Nucleus</keyword>
<evidence type="ECO:0000259" key="17">
    <source>
        <dbReference type="PROSITE" id="PS51192"/>
    </source>
</evidence>
<dbReference type="Proteomes" id="UP000239757">
    <property type="component" value="Unassembled WGS sequence"/>
</dbReference>
<dbReference type="EMBL" id="KZ670798">
    <property type="protein sequence ID" value="PPR82561.1"/>
    <property type="molecule type" value="Genomic_DNA"/>
</dbReference>
<comment type="catalytic activity">
    <reaction evidence="14">
        <text>ATP + H2O = ADP + phosphate + H(+)</text>
        <dbReference type="Rhea" id="RHEA:13065"/>
        <dbReference type="ChEBI" id="CHEBI:15377"/>
        <dbReference type="ChEBI" id="CHEBI:15378"/>
        <dbReference type="ChEBI" id="CHEBI:30616"/>
        <dbReference type="ChEBI" id="CHEBI:43474"/>
        <dbReference type="ChEBI" id="CHEBI:456216"/>
        <dbReference type="EC" id="5.6.2.4"/>
    </reaction>
</comment>
<dbReference type="PRINTS" id="PR00851">
    <property type="entry name" value="XRODRMPGMNTB"/>
</dbReference>
<proteinExistence type="inferred from homology"/>
<dbReference type="PANTHER" id="PTHR11274:SF0">
    <property type="entry name" value="GENERAL TRANSCRIPTION AND DNA REPAIR FACTOR IIH HELICASE SUBUNIT XPB"/>
    <property type="match status" value="1"/>
</dbReference>
<dbReference type="SMART" id="SM00490">
    <property type="entry name" value="HELICc"/>
    <property type="match status" value="1"/>
</dbReference>
<keyword evidence="3" id="KW-0547">Nucleotide-binding</keyword>
<dbReference type="CDD" id="cd18789">
    <property type="entry name" value="SF2_C_XPB"/>
    <property type="match status" value="1"/>
</dbReference>
<evidence type="ECO:0000256" key="15">
    <source>
        <dbReference type="ARBA" id="ARBA00065951"/>
    </source>
</evidence>
<feature type="domain" description="Helicase ATP-binding" evidence="17">
    <location>
        <begin position="296"/>
        <end position="458"/>
    </location>
</feature>
<dbReference type="InterPro" id="IPR006935">
    <property type="entry name" value="Helicase/UvrB_N"/>
</dbReference>
<dbReference type="SMART" id="SM00487">
    <property type="entry name" value="DEXDc"/>
    <property type="match status" value="1"/>
</dbReference>
<evidence type="ECO:0000256" key="4">
    <source>
        <dbReference type="ARBA" id="ARBA00022763"/>
    </source>
</evidence>
<dbReference type="NCBIfam" id="TIGR00603">
    <property type="entry name" value="rad25"/>
    <property type="match status" value="1"/>
</dbReference>
<feature type="domain" description="Helicase C-terminal" evidence="18">
    <location>
        <begin position="513"/>
        <end position="679"/>
    </location>
</feature>
<evidence type="ECO:0000256" key="1">
    <source>
        <dbReference type="ARBA" id="ARBA00004123"/>
    </source>
</evidence>
<feature type="compositionally biased region" description="Basic and acidic residues" evidence="16">
    <location>
        <begin position="15"/>
        <end position="24"/>
    </location>
</feature>
<keyword evidence="4" id="KW-0227">DNA damage</keyword>
<dbReference type="CDD" id="cd18029">
    <property type="entry name" value="DEXHc_XPB"/>
    <property type="match status" value="1"/>
</dbReference>
<dbReference type="InterPro" id="IPR001161">
    <property type="entry name" value="XPB/Ssl2"/>
</dbReference>
<evidence type="ECO:0000313" key="20">
    <source>
        <dbReference type="Proteomes" id="UP000239757"/>
    </source>
</evidence>
<evidence type="ECO:0000256" key="6">
    <source>
        <dbReference type="ARBA" id="ARBA00022806"/>
    </source>
</evidence>
<dbReference type="AlphaFoldDB" id="A0A2P5VUP5"/>
<dbReference type="GO" id="GO:0000112">
    <property type="term" value="C:nucleotide-excision repair factor 3 complex"/>
    <property type="evidence" value="ECO:0007669"/>
    <property type="project" value="TreeGrafter"/>
</dbReference>
<evidence type="ECO:0000256" key="13">
    <source>
        <dbReference type="ARBA" id="ARBA00034808"/>
    </source>
</evidence>
<evidence type="ECO:0000256" key="2">
    <source>
        <dbReference type="ARBA" id="ARBA00006637"/>
    </source>
</evidence>
<dbReference type="Pfam" id="PF13625">
    <property type="entry name" value="Helicase_C_3"/>
    <property type="match status" value="1"/>
</dbReference>
<gene>
    <name evidence="19" type="ORF">GOBAR_AA38154</name>
</gene>
<dbReference type="GO" id="GO:0016787">
    <property type="term" value="F:hydrolase activity"/>
    <property type="evidence" value="ECO:0007669"/>
    <property type="project" value="UniProtKB-KW"/>
</dbReference>
<feature type="region of interest" description="Disordered" evidence="16">
    <location>
        <begin position="1"/>
        <end position="49"/>
    </location>
</feature>
<evidence type="ECO:0000256" key="14">
    <source>
        <dbReference type="ARBA" id="ARBA00048988"/>
    </source>
</evidence>
<dbReference type="FunFam" id="3.40.50.300:FF:000117">
    <property type="entry name" value="Putative DNA repair helicase rad25"/>
    <property type="match status" value="1"/>
</dbReference>
<dbReference type="InterPro" id="IPR014001">
    <property type="entry name" value="Helicase_ATP-bd"/>
</dbReference>
<keyword evidence="5" id="KW-0378">Hydrolase</keyword>
<evidence type="ECO:0000256" key="16">
    <source>
        <dbReference type="SAM" id="MobiDB-lite"/>
    </source>
</evidence>
<dbReference type="OrthoDB" id="10262986at2759"/>
<reference evidence="19 20" key="1">
    <citation type="submission" date="2015-01" db="EMBL/GenBank/DDBJ databases">
        <title>Genome of allotetraploid Gossypium barbadense reveals genomic plasticity and fiber elongation in cotton evolution.</title>
        <authorList>
            <person name="Chen X."/>
            <person name="Liu X."/>
            <person name="Zhao B."/>
            <person name="Zheng H."/>
            <person name="Hu Y."/>
            <person name="Lu G."/>
            <person name="Yang C."/>
            <person name="Chen J."/>
            <person name="Shan C."/>
            <person name="Zhang L."/>
            <person name="Zhou Y."/>
            <person name="Wang L."/>
            <person name="Guo W."/>
            <person name="Bai Y."/>
            <person name="Ruan J."/>
            <person name="Shangguan X."/>
            <person name="Mao Y."/>
            <person name="Jiang J."/>
            <person name="Zhu Y."/>
            <person name="Lei J."/>
            <person name="Kang H."/>
            <person name="Chen S."/>
            <person name="He X."/>
            <person name="Wang R."/>
            <person name="Wang Y."/>
            <person name="Chen J."/>
            <person name="Wang L."/>
            <person name="Yu S."/>
            <person name="Wang B."/>
            <person name="Wei J."/>
            <person name="Song S."/>
            <person name="Lu X."/>
            <person name="Gao Z."/>
            <person name="Gu W."/>
            <person name="Deng X."/>
            <person name="Ma D."/>
            <person name="Wang S."/>
            <person name="Liang W."/>
            <person name="Fang L."/>
            <person name="Cai C."/>
            <person name="Zhu X."/>
            <person name="Zhou B."/>
            <person name="Zhang Y."/>
            <person name="Chen Z."/>
            <person name="Xu S."/>
            <person name="Zhu R."/>
            <person name="Wang S."/>
            <person name="Zhang T."/>
            <person name="Zhao G."/>
        </authorList>
    </citation>
    <scope>NUCLEOTIDE SEQUENCE [LARGE SCALE GENOMIC DNA]</scope>
    <source>
        <strain evidence="20">cv. Xinhai21</strain>
        <tissue evidence="19">Leaf</tissue>
    </source>
</reference>
<dbReference type="PANTHER" id="PTHR11274">
    <property type="entry name" value="RAD25/XP-B DNA REPAIR HELICASE"/>
    <property type="match status" value="1"/>
</dbReference>
<keyword evidence="9" id="KW-0234">DNA repair</keyword>
<accession>A0A2P5VUP5</accession>
<dbReference type="GO" id="GO:0006367">
    <property type="term" value="P:transcription initiation at RNA polymerase II promoter"/>
    <property type="evidence" value="ECO:0007669"/>
    <property type="project" value="InterPro"/>
</dbReference>
<evidence type="ECO:0000256" key="10">
    <source>
        <dbReference type="ARBA" id="ARBA00023235"/>
    </source>
</evidence>
<protein>
    <recommendedName>
        <fullName evidence="13">DNA 3'-5' helicase</fullName>
        <ecNumber evidence="13">5.6.2.4</ecNumber>
    </recommendedName>
</protein>
<dbReference type="GO" id="GO:0005524">
    <property type="term" value="F:ATP binding"/>
    <property type="evidence" value="ECO:0007669"/>
    <property type="project" value="UniProtKB-KW"/>
</dbReference>
<keyword evidence="10" id="KW-0413">Isomerase</keyword>